<feature type="region of interest" description="Disordered" evidence="2">
    <location>
        <begin position="302"/>
        <end position="333"/>
    </location>
</feature>
<organism evidence="4 5">
    <name type="scientific">Spirochaeta isovalerica</name>
    <dbReference type="NCBI Taxonomy" id="150"/>
    <lineage>
        <taxon>Bacteria</taxon>
        <taxon>Pseudomonadati</taxon>
        <taxon>Spirochaetota</taxon>
        <taxon>Spirochaetia</taxon>
        <taxon>Spirochaetales</taxon>
        <taxon>Spirochaetaceae</taxon>
        <taxon>Spirochaeta</taxon>
    </lineage>
</organism>
<dbReference type="Pfam" id="PF00248">
    <property type="entry name" value="Aldo_ket_red"/>
    <property type="match status" value="1"/>
</dbReference>
<dbReference type="Proteomes" id="UP000587760">
    <property type="component" value="Unassembled WGS sequence"/>
</dbReference>
<dbReference type="GO" id="GO:0016491">
    <property type="term" value="F:oxidoreductase activity"/>
    <property type="evidence" value="ECO:0007669"/>
    <property type="project" value="UniProtKB-KW"/>
</dbReference>
<dbReference type="InterPro" id="IPR036812">
    <property type="entry name" value="NAD(P)_OxRdtase_dom_sf"/>
</dbReference>
<dbReference type="PANTHER" id="PTHR43364">
    <property type="entry name" value="NADH-SPECIFIC METHYLGLYOXAL REDUCTASE-RELATED"/>
    <property type="match status" value="1"/>
</dbReference>
<dbReference type="SUPFAM" id="SSF51430">
    <property type="entry name" value="NAD(P)-linked oxidoreductase"/>
    <property type="match status" value="1"/>
</dbReference>
<keyword evidence="1" id="KW-0560">Oxidoreductase</keyword>
<evidence type="ECO:0000256" key="2">
    <source>
        <dbReference type="SAM" id="MobiDB-lite"/>
    </source>
</evidence>
<evidence type="ECO:0000259" key="3">
    <source>
        <dbReference type="Pfam" id="PF00248"/>
    </source>
</evidence>
<evidence type="ECO:0000313" key="4">
    <source>
        <dbReference type="EMBL" id="MBB6480680.1"/>
    </source>
</evidence>
<dbReference type="CDD" id="cd19087">
    <property type="entry name" value="AKR_AKR12A1_B1_C1"/>
    <property type="match status" value="1"/>
</dbReference>
<dbReference type="EMBL" id="JACHGJ010000004">
    <property type="protein sequence ID" value="MBB6480680.1"/>
    <property type="molecule type" value="Genomic_DNA"/>
</dbReference>
<name>A0A841RCG6_9SPIO</name>
<comment type="caution">
    <text evidence="4">The sequence shown here is derived from an EMBL/GenBank/DDBJ whole genome shotgun (WGS) entry which is preliminary data.</text>
</comment>
<dbReference type="InterPro" id="IPR023210">
    <property type="entry name" value="NADP_OxRdtase_dom"/>
</dbReference>
<dbReference type="RefSeq" id="WP_184746949.1">
    <property type="nucleotide sequence ID" value="NZ_JACHGJ010000004.1"/>
</dbReference>
<dbReference type="InterPro" id="IPR050523">
    <property type="entry name" value="AKR_Detox_Biosynth"/>
</dbReference>
<feature type="domain" description="NADP-dependent oxidoreductase" evidence="3">
    <location>
        <begin position="15"/>
        <end position="308"/>
    </location>
</feature>
<evidence type="ECO:0000256" key="1">
    <source>
        <dbReference type="ARBA" id="ARBA00023002"/>
    </source>
</evidence>
<sequence>MDYKYLGNTGVQVSELCFGTMSFGGDADKSTSLAMYKKARDRGINFFDCANVYQKGLAEEYLGEFSSAERQELILTTKAYFPFGDGINSKGASRKHLFESLHASLKRLKTDYVDLFYIHRFDDNMDLADIMRTLDDMVSQGKILYPAVSNFAAWQVVKANSIASERGYAPIRCIQPMYNLAKRQAEVEILPMAQSENIAVTSYSPLGGGLLTGKYGKNRKPETGRIVANKMYGRRYGDQINFNIAEAFTEFAEKNNMNPVSLAVRWVAAHSAVTAPIIGARNPGQLEDSLASVDINMTEEMRNEISSFSPEPPPATDRNEESTSFNYSAVLKK</sequence>
<accession>A0A841RCG6</accession>
<gene>
    <name evidence="4" type="ORF">HNR50_002353</name>
</gene>
<dbReference type="PANTHER" id="PTHR43364:SF4">
    <property type="entry name" value="NAD(P)-LINKED OXIDOREDUCTASE SUPERFAMILY PROTEIN"/>
    <property type="match status" value="1"/>
</dbReference>
<protein>
    <submittedName>
        <fullName evidence="4">Aryl-alcohol dehydrogenase-like predicted oxidoreductase</fullName>
    </submittedName>
</protein>
<dbReference type="AlphaFoldDB" id="A0A841RCG6"/>
<reference evidence="4 5" key="1">
    <citation type="submission" date="2020-08" db="EMBL/GenBank/DDBJ databases">
        <title>Genomic Encyclopedia of Type Strains, Phase IV (KMG-IV): sequencing the most valuable type-strain genomes for metagenomic binning, comparative biology and taxonomic classification.</title>
        <authorList>
            <person name="Goeker M."/>
        </authorList>
    </citation>
    <scope>NUCLEOTIDE SEQUENCE [LARGE SCALE GENOMIC DNA]</scope>
    <source>
        <strain evidence="4 5">DSM 2461</strain>
    </source>
</reference>
<evidence type="ECO:0000313" key="5">
    <source>
        <dbReference type="Proteomes" id="UP000587760"/>
    </source>
</evidence>
<dbReference type="Gene3D" id="3.20.20.100">
    <property type="entry name" value="NADP-dependent oxidoreductase domain"/>
    <property type="match status" value="1"/>
</dbReference>
<dbReference type="FunFam" id="3.20.20.100:FF:000004">
    <property type="entry name" value="Oxidoreductase, aldo/keto reductase"/>
    <property type="match status" value="1"/>
</dbReference>
<keyword evidence="5" id="KW-1185">Reference proteome</keyword>
<proteinExistence type="predicted"/>
<dbReference type="GO" id="GO:0005829">
    <property type="term" value="C:cytosol"/>
    <property type="evidence" value="ECO:0007669"/>
    <property type="project" value="UniProtKB-ARBA"/>
</dbReference>